<dbReference type="PANTHER" id="PTHR45348">
    <property type="entry name" value="HYPOTHETICAL OXIDOREDUCTASE (EUROFUNG)"/>
    <property type="match status" value="1"/>
</dbReference>
<gene>
    <name evidence="6" type="ORF">ASPACDRAFT_41415</name>
</gene>
<sequence length="380" mass="40595">MASSSMPYSLPAGFSPATVSLPSQQTVIAQDETGKATIYHDAPLPTPEPHMVLVKTVAVSINPCDWKMPSRFPSPGARIGCDFAGTVLSIGPEAARIRPDLRIGDRVCGGIHGSNPIDLPSGSFSQYVAAHADLLLKLPSKISFAQGAVLGGSVFATLWIALYESLGLEGTPDAPLRDDPPPVLVYGGSTSTGTAALQILRLAGYRPIATCSPHNNELVRAAGAEKIFNYRSETCAADIKNYTSGRLRHVLDIITDLQSQLICYDTFSRVGGKYTCLEQPAEELHLRRTVRKEMIVGLAASGKEIALADGYERSANPQLRADSGKFFQTIQRLVDEGKFVPHPARTVEGGFEGILKALEILKSGGTSGEKLVVFLDGGYL</sequence>
<dbReference type="InterPro" id="IPR020843">
    <property type="entry name" value="ER"/>
</dbReference>
<accession>A0A1L9WXZ9</accession>
<dbReference type="InterPro" id="IPR047122">
    <property type="entry name" value="Trans-enoyl_RdTase-like"/>
</dbReference>
<dbReference type="OMA" id="DYKMHER"/>
<dbReference type="RefSeq" id="XP_020057494.1">
    <property type="nucleotide sequence ID" value="XM_020200935.1"/>
</dbReference>
<organism evidence="6 7">
    <name type="scientific">Aspergillus aculeatus (strain ATCC 16872 / CBS 172.66 / WB 5094)</name>
    <dbReference type="NCBI Taxonomy" id="690307"/>
    <lineage>
        <taxon>Eukaryota</taxon>
        <taxon>Fungi</taxon>
        <taxon>Dikarya</taxon>
        <taxon>Ascomycota</taxon>
        <taxon>Pezizomycotina</taxon>
        <taxon>Eurotiomycetes</taxon>
        <taxon>Eurotiomycetidae</taxon>
        <taxon>Eurotiales</taxon>
        <taxon>Aspergillaceae</taxon>
        <taxon>Aspergillus</taxon>
        <taxon>Aspergillus subgen. Circumdati</taxon>
    </lineage>
</organism>
<reference evidence="7" key="1">
    <citation type="journal article" date="2017" name="Genome Biol.">
        <title>Comparative genomics reveals high biological diversity and specific adaptations in the industrially and medically important fungal genus Aspergillus.</title>
        <authorList>
            <person name="de Vries R.P."/>
            <person name="Riley R."/>
            <person name="Wiebenga A."/>
            <person name="Aguilar-Osorio G."/>
            <person name="Amillis S."/>
            <person name="Uchima C.A."/>
            <person name="Anderluh G."/>
            <person name="Asadollahi M."/>
            <person name="Askin M."/>
            <person name="Barry K."/>
            <person name="Battaglia E."/>
            <person name="Bayram O."/>
            <person name="Benocci T."/>
            <person name="Braus-Stromeyer S.A."/>
            <person name="Caldana C."/>
            <person name="Canovas D."/>
            <person name="Cerqueira G.C."/>
            <person name="Chen F."/>
            <person name="Chen W."/>
            <person name="Choi C."/>
            <person name="Clum A."/>
            <person name="Dos Santos R.A."/>
            <person name="Damasio A.R."/>
            <person name="Diallinas G."/>
            <person name="Emri T."/>
            <person name="Fekete E."/>
            <person name="Flipphi M."/>
            <person name="Freyberg S."/>
            <person name="Gallo A."/>
            <person name="Gournas C."/>
            <person name="Habgood R."/>
            <person name="Hainaut M."/>
            <person name="Harispe M.L."/>
            <person name="Henrissat B."/>
            <person name="Hilden K.S."/>
            <person name="Hope R."/>
            <person name="Hossain A."/>
            <person name="Karabika E."/>
            <person name="Karaffa L."/>
            <person name="Karanyi Z."/>
            <person name="Krasevec N."/>
            <person name="Kuo A."/>
            <person name="Kusch H."/>
            <person name="LaButti K."/>
            <person name="Lagendijk E.L."/>
            <person name="Lapidus A."/>
            <person name="Levasseur A."/>
            <person name="Lindquist E."/>
            <person name="Lipzen A."/>
            <person name="Logrieco A.F."/>
            <person name="MacCabe A."/>
            <person name="Maekelae M.R."/>
            <person name="Malavazi I."/>
            <person name="Melin P."/>
            <person name="Meyer V."/>
            <person name="Mielnichuk N."/>
            <person name="Miskei M."/>
            <person name="Molnar A.P."/>
            <person name="Mule G."/>
            <person name="Ngan C.Y."/>
            <person name="Orejas M."/>
            <person name="Orosz E."/>
            <person name="Ouedraogo J.P."/>
            <person name="Overkamp K.M."/>
            <person name="Park H.-S."/>
            <person name="Perrone G."/>
            <person name="Piumi F."/>
            <person name="Punt P.J."/>
            <person name="Ram A.F."/>
            <person name="Ramon A."/>
            <person name="Rauscher S."/>
            <person name="Record E."/>
            <person name="Riano-Pachon D.M."/>
            <person name="Robert V."/>
            <person name="Roehrig J."/>
            <person name="Ruller R."/>
            <person name="Salamov A."/>
            <person name="Salih N.S."/>
            <person name="Samson R.A."/>
            <person name="Sandor E."/>
            <person name="Sanguinetti M."/>
            <person name="Schuetze T."/>
            <person name="Sepcic K."/>
            <person name="Shelest E."/>
            <person name="Sherlock G."/>
            <person name="Sophianopoulou V."/>
            <person name="Squina F.M."/>
            <person name="Sun H."/>
            <person name="Susca A."/>
            <person name="Todd R.B."/>
            <person name="Tsang A."/>
            <person name="Unkles S.E."/>
            <person name="van de Wiele N."/>
            <person name="van Rossen-Uffink D."/>
            <person name="Oliveira J.V."/>
            <person name="Vesth T.C."/>
            <person name="Visser J."/>
            <person name="Yu J.-H."/>
            <person name="Zhou M."/>
            <person name="Andersen M.R."/>
            <person name="Archer D.B."/>
            <person name="Baker S.E."/>
            <person name="Benoit I."/>
            <person name="Brakhage A.A."/>
            <person name="Braus G.H."/>
            <person name="Fischer R."/>
            <person name="Frisvad J.C."/>
            <person name="Goldman G.H."/>
            <person name="Houbraken J."/>
            <person name="Oakley B."/>
            <person name="Pocsi I."/>
            <person name="Scazzocchio C."/>
            <person name="Seiboth B."/>
            <person name="vanKuyk P.A."/>
            <person name="Wortman J."/>
            <person name="Dyer P.S."/>
            <person name="Grigoriev I.V."/>
        </authorList>
    </citation>
    <scope>NUCLEOTIDE SEQUENCE [LARGE SCALE GENOMIC DNA]</scope>
    <source>
        <strain evidence="7">ATCC 16872 / CBS 172.66 / WB 5094</strain>
    </source>
</reference>
<dbReference type="OrthoDB" id="48317at2759"/>
<evidence type="ECO:0000313" key="7">
    <source>
        <dbReference type="Proteomes" id="UP000184546"/>
    </source>
</evidence>
<dbReference type="Proteomes" id="UP000184546">
    <property type="component" value="Unassembled WGS sequence"/>
</dbReference>
<dbReference type="GeneID" id="30974749"/>
<evidence type="ECO:0000256" key="3">
    <source>
        <dbReference type="ARBA" id="ARBA00022857"/>
    </source>
</evidence>
<dbReference type="Gene3D" id="3.40.50.720">
    <property type="entry name" value="NAD(P)-binding Rossmann-like Domain"/>
    <property type="match status" value="1"/>
</dbReference>
<evidence type="ECO:0000256" key="2">
    <source>
        <dbReference type="ARBA" id="ARBA00022741"/>
    </source>
</evidence>
<dbReference type="InterPro" id="IPR036291">
    <property type="entry name" value="NAD(P)-bd_dom_sf"/>
</dbReference>
<protein>
    <recommendedName>
        <fullName evidence="5">Enoyl reductase (ER) domain-containing protein</fullName>
    </recommendedName>
</protein>
<dbReference type="STRING" id="690307.A0A1L9WXZ9"/>
<proteinExistence type="inferred from homology"/>
<dbReference type="EMBL" id="KV878974">
    <property type="protein sequence ID" value="OJK01155.1"/>
    <property type="molecule type" value="Genomic_DNA"/>
</dbReference>
<keyword evidence="3" id="KW-0521">NADP</keyword>
<dbReference type="PANTHER" id="PTHR45348:SF1">
    <property type="entry name" value="TRANS-ENOYL REDUCTASE STHE"/>
    <property type="match status" value="1"/>
</dbReference>
<keyword evidence="2" id="KW-0547">Nucleotide-binding</keyword>
<dbReference type="AlphaFoldDB" id="A0A1L9WXZ9"/>
<feature type="domain" description="Enoyl reductase (ER)" evidence="5">
    <location>
        <begin position="34"/>
        <end position="373"/>
    </location>
</feature>
<keyword evidence="7" id="KW-1185">Reference proteome</keyword>
<evidence type="ECO:0000256" key="4">
    <source>
        <dbReference type="ARBA" id="ARBA00023002"/>
    </source>
</evidence>
<dbReference type="SMART" id="SM00829">
    <property type="entry name" value="PKS_ER"/>
    <property type="match status" value="1"/>
</dbReference>
<dbReference type="InterPro" id="IPR011032">
    <property type="entry name" value="GroES-like_sf"/>
</dbReference>
<dbReference type="Gene3D" id="3.90.180.10">
    <property type="entry name" value="Medium-chain alcohol dehydrogenases, catalytic domain"/>
    <property type="match status" value="1"/>
</dbReference>
<dbReference type="VEuPathDB" id="FungiDB:ASPACDRAFT_41415"/>
<evidence type="ECO:0000256" key="1">
    <source>
        <dbReference type="ARBA" id="ARBA00008072"/>
    </source>
</evidence>
<dbReference type="GO" id="GO:0000166">
    <property type="term" value="F:nucleotide binding"/>
    <property type="evidence" value="ECO:0007669"/>
    <property type="project" value="UniProtKB-KW"/>
</dbReference>
<name>A0A1L9WXZ9_ASPA1</name>
<keyword evidence="4" id="KW-0560">Oxidoreductase</keyword>
<evidence type="ECO:0000313" key="6">
    <source>
        <dbReference type="EMBL" id="OJK01155.1"/>
    </source>
</evidence>
<evidence type="ECO:0000259" key="5">
    <source>
        <dbReference type="SMART" id="SM00829"/>
    </source>
</evidence>
<dbReference type="SUPFAM" id="SSF51735">
    <property type="entry name" value="NAD(P)-binding Rossmann-fold domains"/>
    <property type="match status" value="1"/>
</dbReference>
<dbReference type="CDD" id="cd08249">
    <property type="entry name" value="enoyl_reductase_like"/>
    <property type="match status" value="1"/>
</dbReference>
<dbReference type="GO" id="GO:0016651">
    <property type="term" value="F:oxidoreductase activity, acting on NAD(P)H"/>
    <property type="evidence" value="ECO:0007669"/>
    <property type="project" value="InterPro"/>
</dbReference>
<dbReference type="Pfam" id="PF08240">
    <property type="entry name" value="ADH_N"/>
    <property type="match status" value="1"/>
</dbReference>
<dbReference type="InterPro" id="IPR013154">
    <property type="entry name" value="ADH-like_N"/>
</dbReference>
<dbReference type="SUPFAM" id="SSF50129">
    <property type="entry name" value="GroES-like"/>
    <property type="match status" value="1"/>
</dbReference>
<comment type="similarity">
    <text evidence="1">Belongs to the zinc-containing alcohol dehydrogenase family.</text>
</comment>